<dbReference type="InterPro" id="IPR021533">
    <property type="entry name" value="PepSY-like"/>
</dbReference>
<sequence>MKAKNLLIALLLVSFTAFAQQVSVPKSAKDAFSKLYPKATEVKWDKENQGYEASFKLNGKDMSVIFDKEGKVMETETAIEISQLPKGVEKYVMDNYKGFKITGAAKIVKANREELFEAEVTKGKEKKDLFFDKNGKPEKKDVNNENEKENENEEEED</sequence>
<protein>
    <submittedName>
        <fullName evidence="4">PepSY-like domain-containing protein</fullName>
    </submittedName>
</protein>
<feature type="compositionally biased region" description="Basic and acidic residues" evidence="1">
    <location>
        <begin position="127"/>
        <end position="149"/>
    </location>
</feature>
<evidence type="ECO:0000313" key="5">
    <source>
        <dbReference type="Proteomes" id="UP001221302"/>
    </source>
</evidence>
<dbReference type="RefSeq" id="WP_321537023.1">
    <property type="nucleotide sequence ID" value="NZ_JARGDL010000033.1"/>
</dbReference>
<dbReference type="AlphaFoldDB" id="A0AAE3P2V5"/>
<dbReference type="Proteomes" id="UP001221302">
    <property type="component" value="Unassembled WGS sequence"/>
</dbReference>
<accession>A0AAE3P2V5</accession>
<evidence type="ECO:0000256" key="1">
    <source>
        <dbReference type="SAM" id="MobiDB-lite"/>
    </source>
</evidence>
<feature type="signal peptide" evidence="2">
    <location>
        <begin position="1"/>
        <end position="19"/>
    </location>
</feature>
<evidence type="ECO:0000259" key="3">
    <source>
        <dbReference type="Pfam" id="PF11396"/>
    </source>
</evidence>
<organism evidence="4 5">
    <name type="scientific">Stygiobacter electus</name>
    <dbReference type="NCBI Taxonomy" id="3032292"/>
    <lineage>
        <taxon>Bacteria</taxon>
        <taxon>Pseudomonadati</taxon>
        <taxon>Ignavibacteriota</taxon>
        <taxon>Ignavibacteria</taxon>
        <taxon>Ignavibacteriales</taxon>
        <taxon>Melioribacteraceae</taxon>
        <taxon>Stygiobacter</taxon>
    </lineage>
</organism>
<dbReference type="Gene3D" id="3.10.450.360">
    <property type="match status" value="1"/>
</dbReference>
<feature type="domain" description="Putative beta-lactamase-inhibitor-like PepSY-like" evidence="3">
    <location>
        <begin position="51"/>
        <end position="136"/>
    </location>
</feature>
<dbReference type="EMBL" id="JARGDL010000033">
    <property type="protein sequence ID" value="MDF1613250.1"/>
    <property type="molecule type" value="Genomic_DNA"/>
</dbReference>
<evidence type="ECO:0000256" key="2">
    <source>
        <dbReference type="SAM" id="SignalP"/>
    </source>
</evidence>
<feature type="region of interest" description="Disordered" evidence="1">
    <location>
        <begin position="127"/>
        <end position="157"/>
    </location>
</feature>
<dbReference type="Pfam" id="PF11396">
    <property type="entry name" value="PepSY_like"/>
    <property type="match status" value="1"/>
</dbReference>
<name>A0AAE3P2V5_9BACT</name>
<proteinExistence type="predicted"/>
<keyword evidence="2" id="KW-0732">Signal</keyword>
<dbReference type="SUPFAM" id="SSF160574">
    <property type="entry name" value="BT0923-like"/>
    <property type="match status" value="1"/>
</dbReference>
<evidence type="ECO:0000313" key="4">
    <source>
        <dbReference type="EMBL" id="MDF1613250.1"/>
    </source>
</evidence>
<gene>
    <name evidence="4" type="ORF">P0M35_13890</name>
</gene>
<reference evidence="4" key="1">
    <citation type="submission" date="2023-03" db="EMBL/GenBank/DDBJ databases">
        <title>Stygiobacter electus gen. nov., sp. nov., facultatively anaerobic thermotolerant bacterium of the class Ignavibacteria from a well of Yessentuki mineral water deposit.</title>
        <authorList>
            <person name="Podosokorskaya O.A."/>
            <person name="Elcheninov A.G."/>
            <person name="Petrova N.F."/>
            <person name="Zavarzina D.G."/>
            <person name="Kublanov I.V."/>
            <person name="Merkel A.Y."/>
        </authorList>
    </citation>
    <scope>NUCLEOTIDE SEQUENCE</scope>
    <source>
        <strain evidence="4">09-Me</strain>
    </source>
</reference>
<keyword evidence="5" id="KW-1185">Reference proteome</keyword>
<feature type="chain" id="PRO_5041957170" evidence="2">
    <location>
        <begin position="20"/>
        <end position="157"/>
    </location>
</feature>
<comment type="caution">
    <text evidence="4">The sequence shown here is derived from an EMBL/GenBank/DDBJ whole genome shotgun (WGS) entry which is preliminary data.</text>
</comment>